<dbReference type="InterPro" id="IPR041413">
    <property type="entry name" value="MLTR_LBD"/>
</dbReference>
<reference evidence="2 3" key="2">
    <citation type="submission" date="2016-12" db="EMBL/GenBank/DDBJ databases">
        <title>Draft Genome Sequence of Cystobacter ferrugineus Strain Cbfe23.</title>
        <authorList>
            <person name="Akbar S."/>
            <person name="Dowd S.E."/>
            <person name="Stevens D.C."/>
        </authorList>
    </citation>
    <scope>NUCLEOTIDE SEQUENCE [LARGE SCALE GENOMIC DNA]</scope>
    <source>
        <strain evidence="2 3">Cbfe23</strain>
    </source>
</reference>
<proteinExistence type="predicted"/>
<protein>
    <submittedName>
        <fullName evidence="2">Transcriptional regulator</fullName>
    </submittedName>
</protein>
<dbReference type="GO" id="GO:0003677">
    <property type="term" value="F:DNA binding"/>
    <property type="evidence" value="ECO:0007669"/>
    <property type="project" value="InterPro"/>
</dbReference>
<dbReference type="PROSITE" id="PS50943">
    <property type="entry name" value="HTH_CROC1"/>
    <property type="match status" value="1"/>
</dbReference>
<dbReference type="SUPFAM" id="SSF47413">
    <property type="entry name" value="lambda repressor-like DNA-binding domains"/>
    <property type="match status" value="1"/>
</dbReference>
<dbReference type="PANTHER" id="PTHR35010:SF4">
    <property type="entry name" value="BLL5781 PROTEIN"/>
    <property type="match status" value="1"/>
</dbReference>
<feature type="domain" description="HTH cro/C1-type" evidence="1">
    <location>
        <begin position="12"/>
        <end position="66"/>
    </location>
</feature>
<evidence type="ECO:0000313" key="3">
    <source>
        <dbReference type="Proteomes" id="UP000182229"/>
    </source>
</evidence>
<dbReference type="Gene3D" id="3.30.450.180">
    <property type="match status" value="1"/>
</dbReference>
<dbReference type="EMBL" id="MPIN01000003">
    <property type="protein sequence ID" value="OJH39972.1"/>
    <property type="molecule type" value="Genomic_DNA"/>
</dbReference>
<dbReference type="Pfam" id="PF01381">
    <property type="entry name" value="HTH_3"/>
    <property type="match status" value="1"/>
</dbReference>
<accession>A0A1L9BCH4</accession>
<dbReference type="Proteomes" id="UP000182229">
    <property type="component" value="Unassembled WGS sequence"/>
</dbReference>
<name>A0A1L9BCH4_9BACT</name>
<evidence type="ECO:0000313" key="2">
    <source>
        <dbReference type="EMBL" id="OJH39972.1"/>
    </source>
</evidence>
<dbReference type="STRING" id="83449.BON30_12900"/>
<evidence type="ECO:0000259" key="1">
    <source>
        <dbReference type="PROSITE" id="PS50943"/>
    </source>
</evidence>
<dbReference type="Pfam" id="PF17765">
    <property type="entry name" value="MLTR_LBD"/>
    <property type="match status" value="1"/>
</dbReference>
<sequence length="274" mass="30128">MMMQSRPVGELLRTWRQRRSLSQLDLALRAEVSARHVSFMETGRSKPSREMLLHLAEELDIPLRERNALLVAGGFAPVYSEGNLDEPALRVAREAVDLVLTGHEPYPALAVDRHWTLVAANRAVGLLLEGVSPELVRPPVNVLRLSLHPEGLAPRIINLVQWRGHVLSRLHHQVDVTADETLAALLEELRELPPPGGGTWPKGPAREPDIAGVVVPLRLTSRFGVLSFFSTTTVFGTPVDITLAELAIESFFPADRETAEVLRRVSVDASPGDA</sequence>
<dbReference type="SMART" id="SM00530">
    <property type="entry name" value="HTH_XRE"/>
    <property type="match status" value="1"/>
</dbReference>
<dbReference type="InterPro" id="IPR010982">
    <property type="entry name" value="Lambda_DNA-bd_dom_sf"/>
</dbReference>
<dbReference type="AlphaFoldDB" id="A0A1L9BCH4"/>
<organism evidence="2 3">
    <name type="scientific">Cystobacter ferrugineus</name>
    <dbReference type="NCBI Taxonomy" id="83449"/>
    <lineage>
        <taxon>Bacteria</taxon>
        <taxon>Pseudomonadati</taxon>
        <taxon>Myxococcota</taxon>
        <taxon>Myxococcia</taxon>
        <taxon>Myxococcales</taxon>
        <taxon>Cystobacterineae</taxon>
        <taxon>Archangiaceae</taxon>
        <taxon>Cystobacter</taxon>
    </lineage>
</organism>
<keyword evidence="3" id="KW-1185">Reference proteome</keyword>
<comment type="caution">
    <text evidence="2">The sequence shown here is derived from an EMBL/GenBank/DDBJ whole genome shotgun (WGS) entry which is preliminary data.</text>
</comment>
<reference evidence="3" key="1">
    <citation type="submission" date="2016-11" db="EMBL/GenBank/DDBJ databases">
        <authorList>
            <person name="Shukria A."/>
            <person name="Stevens D.C."/>
        </authorList>
    </citation>
    <scope>NUCLEOTIDE SEQUENCE [LARGE SCALE GENOMIC DNA]</scope>
    <source>
        <strain evidence="3">Cbfe23</strain>
    </source>
</reference>
<dbReference type="CDD" id="cd00093">
    <property type="entry name" value="HTH_XRE"/>
    <property type="match status" value="1"/>
</dbReference>
<dbReference type="PANTHER" id="PTHR35010">
    <property type="entry name" value="BLL4672 PROTEIN-RELATED"/>
    <property type="match status" value="1"/>
</dbReference>
<gene>
    <name evidence="2" type="ORF">BON30_12900</name>
</gene>
<dbReference type="InterPro" id="IPR001387">
    <property type="entry name" value="Cro/C1-type_HTH"/>
</dbReference>
<dbReference type="Gene3D" id="1.10.260.40">
    <property type="entry name" value="lambda repressor-like DNA-binding domains"/>
    <property type="match status" value="1"/>
</dbReference>